<keyword evidence="3" id="KW-1185">Reference proteome</keyword>
<reference evidence="2" key="1">
    <citation type="journal article" date="2022" name="Int. J. Mol. Sci.">
        <title>Draft Genome of Tanacetum Coccineum: Genomic Comparison of Closely Related Tanacetum-Family Plants.</title>
        <authorList>
            <person name="Yamashiro T."/>
            <person name="Shiraishi A."/>
            <person name="Nakayama K."/>
            <person name="Satake H."/>
        </authorList>
    </citation>
    <scope>NUCLEOTIDE SEQUENCE</scope>
</reference>
<proteinExistence type="predicted"/>
<feature type="compositionally biased region" description="Basic residues" evidence="1">
    <location>
        <begin position="446"/>
        <end position="458"/>
    </location>
</feature>
<feature type="compositionally biased region" description="Basic and acidic residues" evidence="1">
    <location>
        <begin position="419"/>
        <end position="438"/>
    </location>
</feature>
<protein>
    <submittedName>
        <fullName evidence="2">Uncharacterized protein</fullName>
    </submittedName>
</protein>
<feature type="region of interest" description="Disordered" evidence="1">
    <location>
        <begin position="419"/>
        <end position="458"/>
    </location>
</feature>
<dbReference type="Proteomes" id="UP001151760">
    <property type="component" value="Unassembled WGS sequence"/>
</dbReference>
<evidence type="ECO:0000256" key="1">
    <source>
        <dbReference type="SAM" id="MobiDB-lite"/>
    </source>
</evidence>
<name>A0ABQ5A3D2_9ASTR</name>
<feature type="compositionally biased region" description="Pro residues" evidence="1">
    <location>
        <begin position="218"/>
        <end position="239"/>
    </location>
</feature>
<feature type="region of interest" description="Disordered" evidence="1">
    <location>
        <begin position="195"/>
        <end position="283"/>
    </location>
</feature>
<evidence type="ECO:0000313" key="3">
    <source>
        <dbReference type="Proteomes" id="UP001151760"/>
    </source>
</evidence>
<gene>
    <name evidence="2" type="ORF">Tco_0803104</name>
</gene>
<feature type="compositionally biased region" description="Polar residues" evidence="1">
    <location>
        <begin position="195"/>
        <end position="217"/>
    </location>
</feature>
<organism evidence="2 3">
    <name type="scientific">Tanacetum coccineum</name>
    <dbReference type="NCBI Taxonomy" id="301880"/>
    <lineage>
        <taxon>Eukaryota</taxon>
        <taxon>Viridiplantae</taxon>
        <taxon>Streptophyta</taxon>
        <taxon>Embryophyta</taxon>
        <taxon>Tracheophyta</taxon>
        <taxon>Spermatophyta</taxon>
        <taxon>Magnoliopsida</taxon>
        <taxon>eudicotyledons</taxon>
        <taxon>Gunneridae</taxon>
        <taxon>Pentapetalae</taxon>
        <taxon>asterids</taxon>
        <taxon>campanulids</taxon>
        <taxon>Asterales</taxon>
        <taxon>Asteraceae</taxon>
        <taxon>Asteroideae</taxon>
        <taxon>Anthemideae</taxon>
        <taxon>Anthemidinae</taxon>
        <taxon>Tanacetum</taxon>
    </lineage>
</organism>
<reference evidence="2" key="2">
    <citation type="submission" date="2022-01" db="EMBL/GenBank/DDBJ databases">
        <authorList>
            <person name="Yamashiro T."/>
            <person name="Shiraishi A."/>
            <person name="Satake H."/>
            <person name="Nakayama K."/>
        </authorList>
    </citation>
    <scope>NUCLEOTIDE SEQUENCE</scope>
</reference>
<evidence type="ECO:0000313" key="2">
    <source>
        <dbReference type="EMBL" id="GJS96136.1"/>
    </source>
</evidence>
<dbReference type="EMBL" id="BQNB010011864">
    <property type="protein sequence ID" value="GJS96136.1"/>
    <property type="molecule type" value="Genomic_DNA"/>
</dbReference>
<accession>A0ABQ5A3D2</accession>
<sequence>MANRRGTNRQTLFYKEDKKRYILVTFIVDDIIYDLQRKAWSDEFEALMKGRFQMMLMEAYFFLRLQAQKSHDGSSYLKTYVAEDSEKFDFEIVTPKVSHLYAVKRIFKYIKGKPKLRLVVSQEKISSKRECKKQTIVATSTTEAEYVAAASCCGSVLWSLYTPDEILLHHIFLVIDSKSGGSDQYWSTAANQVQYPTPSQSVPAPSSSHYHIPQTLSTPPPIKQPPPIFTHSIQPPPQPSSVQPTATTPPTQPVQTTSSLPISTIPDIQPTLPPSPQIPSPSYHDTEEEEAAKEALATEFDYIQARLNADQILAEKIQQEEREQYSIEERAKFLHDTIAAQRKFLAEQRSAAIRNKPPTISQLRNQMITYLKHVANKKHAELKSKSFEEIQVLYERYKKQDQTFVAIGSEEDERAIKKMNEKDADKEEEKKDESVHEEVQEEEGAKKRKLGTRRKLKAKRRKHGLSLIKKDDKLKICLHIAPDEDKMIDAESLDHQYPLLNGSHFLTLNLNMIKPNLMKIYI</sequence>
<comment type="caution">
    <text evidence="2">The sequence shown here is derived from an EMBL/GenBank/DDBJ whole genome shotgun (WGS) entry which is preliminary data.</text>
</comment>
<feature type="compositionally biased region" description="Low complexity" evidence="1">
    <location>
        <begin position="240"/>
        <end position="259"/>
    </location>
</feature>